<proteinExistence type="predicted"/>
<dbReference type="RefSeq" id="WP_011731303.1">
    <property type="nucleotide sequence ID" value="NZ_CP009495.1"/>
</dbReference>
<dbReference type="InterPro" id="IPR007213">
    <property type="entry name" value="Ppm1/Ppm2/Tcmp"/>
</dbReference>
<dbReference type="PANTHER" id="PTHR43619:SF2">
    <property type="entry name" value="S-ADENOSYL-L-METHIONINE-DEPENDENT METHYLTRANSFERASES SUPERFAMILY PROTEIN"/>
    <property type="match status" value="1"/>
</dbReference>
<evidence type="ECO:0000256" key="2">
    <source>
        <dbReference type="ARBA" id="ARBA00022679"/>
    </source>
</evidence>
<keyword evidence="2 3" id="KW-0808">Transferase</keyword>
<dbReference type="GO" id="GO:0032259">
    <property type="term" value="P:methylation"/>
    <property type="evidence" value="ECO:0007669"/>
    <property type="project" value="UniProtKB-KW"/>
</dbReference>
<evidence type="ECO:0000256" key="1">
    <source>
        <dbReference type="ARBA" id="ARBA00022603"/>
    </source>
</evidence>
<dbReference type="KEGG" id="msh:LI98_32005"/>
<accession>A0A653FLD6</accession>
<dbReference type="Gene3D" id="3.40.50.150">
    <property type="entry name" value="Vaccinia Virus protein VP39"/>
    <property type="match status" value="1"/>
</dbReference>
<gene>
    <name evidence="3" type="ORF">BIN_B_04799</name>
</gene>
<dbReference type="PANTHER" id="PTHR43619">
    <property type="entry name" value="S-ADENOSYL-L-METHIONINE-DEPENDENT METHYLTRANSFERASE YKTD-RELATED"/>
    <property type="match status" value="1"/>
</dbReference>
<dbReference type="OMA" id="MAQYHRY"/>
<dbReference type="Pfam" id="PF04072">
    <property type="entry name" value="LCM"/>
    <property type="match status" value="1"/>
</dbReference>
<dbReference type="InterPro" id="IPR016874">
    <property type="entry name" value="TcmP-like"/>
</dbReference>
<name>A0A653FLD6_MYCSM</name>
<evidence type="ECO:0000313" key="3">
    <source>
        <dbReference type="EMBL" id="VTP10457.1"/>
    </source>
</evidence>
<organism evidence="3">
    <name type="scientific">Mycolicibacterium smegmatis</name>
    <name type="common">Mycobacterium smegmatis</name>
    <dbReference type="NCBI Taxonomy" id="1772"/>
    <lineage>
        <taxon>Bacteria</taxon>
        <taxon>Bacillati</taxon>
        <taxon>Actinomycetota</taxon>
        <taxon>Actinomycetes</taxon>
        <taxon>Mycobacteriales</taxon>
        <taxon>Mycobacteriaceae</taxon>
        <taxon>Mycolicibacterium</taxon>
    </lineage>
</organism>
<dbReference type="InterPro" id="IPR029063">
    <property type="entry name" value="SAM-dependent_MTases_sf"/>
</dbReference>
<keyword evidence="1 3" id="KW-0489">Methyltransferase</keyword>
<dbReference type="SUPFAM" id="SSF53335">
    <property type="entry name" value="S-adenosyl-L-methionine-dependent methyltransferases"/>
    <property type="match status" value="1"/>
</dbReference>
<dbReference type="GO" id="GO:0008168">
    <property type="term" value="F:methyltransferase activity"/>
    <property type="evidence" value="ECO:0007669"/>
    <property type="project" value="UniProtKB-KW"/>
</dbReference>
<dbReference type="AlphaFoldDB" id="A0A653FLD6"/>
<reference evidence="3" key="1">
    <citation type="submission" date="2019-05" db="EMBL/GenBank/DDBJ databases">
        <authorList>
            <person name="Naeem R."/>
            <person name="Antony C."/>
            <person name="Guan Q."/>
        </authorList>
    </citation>
    <scope>NUCLEOTIDE SEQUENCE</scope>
    <source>
        <strain evidence="3">1</strain>
    </source>
</reference>
<protein>
    <submittedName>
        <fullName evidence="3">Leucine carboxyl methyltransferase</fullName>
    </submittedName>
</protein>
<dbReference type="KEGG" id="msn:LI99_32000"/>
<dbReference type="PIRSF" id="PIRSF028177">
    <property type="entry name" value="Polyketide_synth_Omtfrase_TcmP"/>
    <property type="match status" value="1"/>
</dbReference>
<sequence length="272" mass="30941">MTDKLKVDLSGAPQTMLATFYAKALDARLPTPILGDDMAAEIAERIDYDWSRTAITPSRAPAVTTRSRHFDRWARQFLAVHPEAVVLHLGCGLDGRFFRLAPGPGVEWFDVDYPEVIDLRSQLYPEHARCHLVSASVTDPAWLDEVPTGRPALMLGEGLTMYLTETEGLALLRRVVDRFGTGELQFDAFNTFGIRTQWTNTVVRRSGATLRWAIDRPDDILDTVPGTRLLAWMSVFEDPVFDELAWHYRLLAKVMRPLSPLRYMAQYHRYAF</sequence>
<dbReference type="EMBL" id="LR589654">
    <property type="protein sequence ID" value="VTP10457.1"/>
    <property type="molecule type" value="Genomic_DNA"/>
</dbReference>